<dbReference type="EnsemblPlants" id="AUR62032994-RA">
    <property type="protein sequence ID" value="AUR62032994-RA:cds"/>
    <property type="gene ID" value="AUR62032994"/>
</dbReference>
<dbReference type="AlphaFoldDB" id="A0A803MNZ3"/>
<dbReference type="PANTHER" id="PTHR45023">
    <property type="match status" value="1"/>
</dbReference>
<evidence type="ECO:0000313" key="2">
    <source>
        <dbReference type="EnsemblPlants" id="AUR62032994-RA:cds"/>
    </source>
</evidence>
<protein>
    <recommendedName>
        <fullName evidence="4">No apical meristem-associated C-terminal domain-containing protein</fullName>
    </recommendedName>
</protein>
<feature type="compositionally biased region" description="Acidic residues" evidence="1">
    <location>
        <begin position="33"/>
        <end position="48"/>
    </location>
</feature>
<sequence length="346" mass="39938">MIPMGYGEYGAASCYFPSQQPNPNIWESSNVLSEEDEANEECEDDGEGNETPSPHQNFTQMLQQPLQISSYMNTSTDIITGTNQKKGVFWKRVLDAYDAARESNADEISLRTISSLKGRWMRISEAVLKWCRSYDKARKRKGSGYNEDDVIQEAHKIHENSFGRFTFYEEWIQLRKWDKFRSFLDQQTFKPSVGRPHSTPLTDESVGSGSSGKRTRDEGDNSSPTTPTSVGVGDERVARAEGIKKAKSRLKGKAPSSQAFKELETFNSRLQLLGDSMNVSNEAEMKRLEIQERKEARKQRKIELEQYRINWEQLSRLEQKVNREQWEDEMIVILRNKMNSYVCSYY</sequence>
<feature type="compositionally biased region" description="Polar residues" evidence="1">
    <location>
        <begin position="199"/>
        <end position="212"/>
    </location>
</feature>
<reference evidence="2" key="2">
    <citation type="submission" date="2021-03" db="UniProtKB">
        <authorList>
            <consortium name="EnsemblPlants"/>
        </authorList>
    </citation>
    <scope>IDENTIFICATION</scope>
</reference>
<accession>A0A803MNZ3</accession>
<feature type="compositionally biased region" description="Polar residues" evidence="1">
    <location>
        <begin position="17"/>
        <end position="32"/>
    </location>
</feature>
<dbReference type="Proteomes" id="UP000596660">
    <property type="component" value="Unplaced"/>
</dbReference>
<proteinExistence type="predicted"/>
<evidence type="ECO:0000313" key="3">
    <source>
        <dbReference type="Proteomes" id="UP000596660"/>
    </source>
</evidence>
<gene>
    <name evidence="2" type="primary">LOC110713169</name>
</gene>
<feature type="region of interest" description="Disordered" evidence="1">
    <location>
        <begin position="17"/>
        <end position="57"/>
    </location>
</feature>
<feature type="region of interest" description="Disordered" evidence="1">
    <location>
        <begin position="189"/>
        <end position="234"/>
    </location>
</feature>
<reference evidence="2" key="1">
    <citation type="journal article" date="2017" name="Nature">
        <title>The genome of Chenopodium quinoa.</title>
        <authorList>
            <person name="Jarvis D.E."/>
            <person name="Ho Y.S."/>
            <person name="Lightfoot D.J."/>
            <person name="Schmoeckel S.M."/>
            <person name="Li B."/>
            <person name="Borm T.J.A."/>
            <person name="Ohyanagi H."/>
            <person name="Mineta K."/>
            <person name="Michell C.T."/>
            <person name="Saber N."/>
            <person name="Kharbatia N.M."/>
            <person name="Rupper R.R."/>
            <person name="Sharp A.R."/>
            <person name="Dally N."/>
            <person name="Boughton B.A."/>
            <person name="Woo Y.H."/>
            <person name="Gao G."/>
            <person name="Schijlen E.G.W.M."/>
            <person name="Guo X."/>
            <person name="Momin A.A."/>
            <person name="Negrao S."/>
            <person name="Al-Babili S."/>
            <person name="Gehring C."/>
            <person name="Roessner U."/>
            <person name="Jung C."/>
            <person name="Murphy K."/>
            <person name="Arold S.T."/>
            <person name="Gojobori T."/>
            <person name="van der Linden C.G."/>
            <person name="van Loo E.N."/>
            <person name="Jellen E.N."/>
            <person name="Maughan P.J."/>
            <person name="Tester M."/>
        </authorList>
    </citation>
    <scope>NUCLEOTIDE SEQUENCE [LARGE SCALE GENOMIC DNA]</scope>
    <source>
        <strain evidence="2">cv. PI 614886</strain>
    </source>
</reference>
<organism evidence="2 3">
    <name type="scientific">Chenopodium quinoa</name>
    <name type="common">Quinoa</name>
    <dbReference type="NCBI Taxonomy" id="63459"/>
    <lineage>
        <taxon>Eukaryota</taxon>
        <taxon>Viridiplantae</taxon>
        <taxon>Streptophyta</taxon>
        <taxon>Embryophyta</taxon>
        <taxon>Tracheophyta</taxon>
        <taxon>Spermatophyta</taxon>
        <taxon>Magnoliopsida</taxon>
        <taxon>eudicotyledons</taxon>
        <taxon>Gunneridae</taxon>
        <taxon>Pentapetalae</taxon>
        <taxon>Caryophyllales</taxon>
        <taxon>Chenopodiaceae</taxon>
        <taxon>Chenopodioideae</taxon>
        <taxon>Atripliceae</taxon>
        <taxon>Chenopodium</taxon>
    </lineage>
</organism>
<name>A0A803MNZ3_CHEQI</name>
<evidence type="ECO:0008006" key="4">
    <source>
        <dbReference type="Google" id="ProtNLM"/>
    </source>
</evidence>
<evidence type="ECO:0000256" key="1">
    <source>
        <dbReference type="SAM" id="MobiDB-lite"/>
    </source>
</evidence>
<keyword evidence="3" id="KW-1185">Reference proteome</keyword>
<dbReference type="Gramene" id="AUR62032994-RA">
    <property type="protein sequence ID" value="AUR62032994-RA:cds"/>
    <property type="gene ID" value="AUR62032994"/>
</dbReference>
<dbReference type="PANTHER" id="PTHR45023:SF4">
    <property type="entry name" value="GLYCINE-RICH PROTEIN-RELATED"/>
    <property type="match status" value="1"/>
</dbReference>